<evidence type="ECO:0000313" key="1">
    <source>
        <dbReference type="EMBL" id="QJA54674.1"/>
    </source>
</evidence>
<name>A0A6H2A4D4_9ZZZZ</name>
<proteinExistence type="predicted"/>
<reference evidence="1" key="1">
    <citation type="submission" date="2020-03" db="EMBL/GenBank/DDBJ databases">
        <title>The deep terrestrial virosphere.</title>
        <authorList>
            <person name="Holmfeldt K."/>
            <person name="Nilsson E."/>
            <person name="Simone D."/>
            <person name="Lopez-Fernandez M."/>
            <person name="Wu X."/>
            <person name="de Brujin I."/>
            <person name="Lundin D."/>
            <person name="Andersson A."/>
            <person name="Bertilsson S."/>
            <person name="Dopson M."/>
        </authorList>
    </citation>
    <scope>NUCLEOTIDE SEQUENCE</scope>
    <source>
        <strain evidence="1">TM448A05523</strain>
    </source>
</reference>
<organism evidence="1">
    <name type="scientific">viral metagenome</name>
    <dbReference type="NCBI Taxonomy" id="1070528"/>
    <lineage>
        <taxon>unclassified sequences</taxon>
        <taxon>metagenomes</taxon>
        <taxon>organismal metagenomes</taxon>
    </lineage>
</organism>
<sequence length="79" mass="9025">MAYRKKTLRTMSPTARKVARLAGELDSVARRLKNLIPELQTLELDSRALANAKAIYQKEAEKPAEQILEEAIQFDLENR</sequence>
<dbReference type="EMBL" id="MT144528">
    <property type="protein sequence ID" value="QJA54674.1"/>
    <property type="molecule type" value="Genomic_DNA"/>
</dbReference>
<protein>
    <submittedName>
        <fullName evidence="1">Uncharacterized protein</fullName>
    </submittedName>
</protein>
<gene>
    <name evidence="1" type="ORF">TM448A05523_0001</name>
</gene>
<dbReference type="AlphaFoldDB" id="A0A6H2A4D4"/>
<accession>A0A6H2A4D4</accession>